<evidence type="ECO:0000256" key="8">
    <source>
        <dbReference type="SAM" id="MobiDB-lite"/>
    </source>
</evidence>
<dbReference type="OrthoDB" id="409956at2759"/>
<dbReference type="SUPFAM" id="SSF54001">
    <property type="entry name" value="Cysteine proteinases"/>
    <property type="match status" value="1"/>
</dbReference>
<evidence type="ECO:0000256" key="5">
    <source>
        <dbReference type="ARBA" id="ARBA00022786"/>
    </source>
</evidence>
<comment type="similarity">
    <text evidence="2">Belongs to the peptidase C85 family.</text>
</comment>
<dbReference type="FunFam" id="3.90.70.80:FF:000018">
    <property type="entry name" value="OTU domain-containing protein 5-B"/>
    <property type="match status" value="1"/>
</dbReference>
<protein>
    <recommendedName>
        <fullName evidence="3">ubiquitinyl hydrolase 1</fullName>
        <ecNumber evidence="3">3.4.19.12</ecNumber>
    </recommendedName>
    <alternativeName>
        <fullName evidence="7">Deubiquitinating enzyme A</fullName>
    </alternativeName>
</protein>
<feature type="compositionally biased region" description="Basic residues" evidence="8">
    <location>
        <begin position="83"/>
        <end position="99"/>
    </location>
</feature>
<reference evidence="10 11" key="1">
    <citation type="journal article" date="2017" name="Gigascience">
        <title>Genome sequence of the small brown planthopper, Laodelphax striatellus.</title>
        <authorList>
            <person name="Zhu J."/>
            <person name="Jiang F."/>
            <person name="Wang X."/>
            <person name="Yang P."/>
            <person name="Bao Y."/>
            <person name="Zhao W."/>
            <person name="Wang W."/>
            <person name="Lu H."/>
            <person name="Wang Q."/>
            <person name="Cui N."/>
            <person name="Li J."/>
            <person name="Chen X."/>
            <person name="Luo L."/>
            <person name="Yu J."/>
            <person name="Kang L."/>
            <person name="Cui F."/>
        </authorList>
    </citation>
    <scope>NUCLEOTIDE SEQUENCE [LARGE SCALE GENOMIC DNA]</scope>
    <source>
        <strain evidence="10">Lst14</strain>
    </source>
</reference>
<evidence type="ECO:0000256" key="6">
    <source>
        <dbReference type="ARBA" id="ARBA00022801"/>
    </source>
</evidence>
<dbReference type="InterPro" id="IPR038765">
    <property type="entry name" value="Papain-like_cys_pep_sf"/>
</dbReference>
<evidence type="ECO:0000256" key="4">
    <source>
        <dbReference type="ARBA" id="ARBA00022670"/>
    </source>
</evidence>
<gene>
    <name evidence="10" type="ORF">LSTR_LSTR004214</name>
</gene>
<sequence>MTILSKKKSLQGKSEVETSDAPTHHGGTHPHGISIGSLPNQISDRSQERLNSPPCWPSQGERKQLVPSTHFDDYDSLSNGPSHSKKRHRSSPHRTTRSSKLRDREGSSSGGSSPKAGTSASIDDKMKLESAGGSGYNSGDEYDNRMQISDAEWLEKKRGFEKKIRKKGWLIKNMAEDGACLFRAIADQVYGDQEMHAVVRKHCMDYIAMNRDFFSQYVTEDFNHYLNRKRLVSTHGNHIEMQAMSEMYNRNIEVYGFGKEPMNTFHGKQKTDNEPIRLSYQSGHYNSIVDPHKATVGVGLGLPSFTPGAAEKNLLTDAVRQSEDFHIEQTMLEDKLRATDWEATNEAIEEQVARDSFVQWLKDNERQKKAMTSTSTSTACCTSTGGGGSPSRPPSSSPKGHGSDEASASSFQLEETASFLNMLPPHVLGLDALDHAGILAKVLATSQQEYLDNLKKQCKKPPENNNNADDSMLGGGPSTSR</sequence>
<evidence type="ECO:0000313" key="11">
    <source>
        <dbReference type="Proteomes" id="UP000291343"/>
    </source>
</evidence>
<evidence type="ECO:0000256" key="1">
    <source>
        <dbReference type="ARBA" id="ARBA00000707"/>
    </source>
</evidence>
<dbReference type="GO" id="GO:0016579">
    <property type="term" value="P:protein deubiquitination"/>
    <property type="evidence" value="ECO:0007669"/>
    <property type="project" value="TreeGrafter"/>
</dbReference>
<keyword evidence="4" id="KW-0645">Protease</keyword>
<evidence type="ECO:0000256" key="2">
    <source>
        <dbReference type="ARBA" id="ARBA00010407"/>
    </source>
</evidence>
<dbReference type="PROSITE" id="PS50802">
    <property type="entry name" value="OTU"/>
    <property type="match status" value="1"/>
</dbReference>
<feature type="region of interest" description="Disordered" evidence="8">
    <location>
        <begin position="457"/>
        <end position="481"/>
    </location>
</feature>
<organism evidence="10 11">
    <name type="scientific">Laodelphax striatellus</name>
    <name type="common">Small brown planthopper</name>
    <name type="synonym">Delphax striatella</name>
    <dbReference type="NCBI Taxonomy" id="195883"/>
    <lineage>
        <taxon>Eukaryota</taxon>
        <taxon>Metazoa</taxon>
        <taxon>Ecdysozoa</taxon>
        <taxon>Arthropoda</taxon>
        <taxon>Hexapoda</taxon>
        <taxon>Insecta</taxon>
        <taxon>Pterygota</taxon>
        <taxon>Neoptera</taxon>
        <taxon>Paraneoptera</taxon>
        <taxon>Hemiptera</taxon>
        <taxon>Auchenorrhyncha</taxon>
        <taxon>Fulgoroidea</taxon>
        <taxon>Delphacidae</taxon>
        <taxon>Criomorphinae</taxon>
        <taxon>Laodelphax</taxon>
    </lineage>
</organism>
<dbReference type="EC" id="3.4.19.12" evidence="3"/>
<comment type="caution">
    <text evidence="10">The sequence shown here is derived from an EMBL/GenBank/DDBJ whole genome shotgun (WGS) entry which is preliminary data.</text>
</comment>
<dbReference type="STRING" id="195883.A0A482X9K0"/>
<evidence type="ECO:0000259" key="9">
    <source>
        <dbReference type="PROSITE" id="PS50802"/>
    </source>
</evidence>
<feature type="compositionally biased region" description="Low complexity" evidence="8">
    <location>
        <begin position="372"/>
        <end position="383"/>
    </location>
</feature>
<dbReference type="PANTHER" id="PTHR12419:SF4">
    <property type="entry name" value="OTU DOMAIN-CONTAINING PROTEIN 5"/>
    <property type="match status" value="1"/>
</dbReference>
<dbReference type="SMR" id="A0A482X9K0"/>
<dbReference type="GO" id="GO:0061578">
    <property type="term" value="F:K63-linked deubiquitinase activity"/>
    <property type="evidence" value="ECO:0007669"/>
    <property type="project" value="TreeGrafter"/>
</dbReference>
<comment type="catalytic activity">
    <reaction evidence="1">
        <text>Thiol-dependent hydrolysis of ester, thioester, amide, peptide and isopeptide bonds formed by the C-terminal Gly of ubiquitin (a 76-residue protein attached to proteins as an intracellular targeting signal).</text>
        <dbReference type="EC" id="3.4.19.12"/>
    </reaction>
</comment>
<proteinExistence type="inferred from homology"/>
<dbReference type="GO" id="GO:0006508">
    <property type="term" value="P:proteolysis"/>
    <property type="evidence" value="ECO:0007669"/>
    <property type="project" value="UniProtKB-KW"/>
</dbReference>
<dbReference type="Pfam" id="PF02338">
    <property type="entry name" value="OTU"/>
    <property type="match status" value="1"/>
</dbReference>
<keyword evidence="11" id="KW-1185">Reference proteome</keyword>
<dbReference type="PANTHER" id="PTHR12419">
    <property type="entry name" value="OTU DOMAIN CONTAINING PROTEIN"/>
    <property type="match status" value="1"/>
</dbReference>
<keyword evidence="5" id="KW-0833">Ubl conjugation pathway</keyword>
<feature type="region of interest" description="Disordered" evidence="8">
    <location>
        <begin position="367"/>
        <end position="410"/>
    </location>
</feature>
<dbReference type="InterPro" id="IPR050704">
    <property type="entry name" value="Peptidase_C85-like"/>
</dbReference>
<dbReference type="Proteomes" id="UP000291343">
    <property type="component" value="Unassembled WGS sequence"/>
</dbReference>
<dbReference type="AlphaFoldDB" id="A0A482X9K0"/>
<name>A0A482X9K0_LAOST</name>
<evidence type="ECO:0000313" key="10">
    <source>
        <dbReference type="EMBL" id="RZF42406.1"/>
    </source>
</evidence>
<dbReference type="InParanoid" id="A0A482X9K0"/>
<dbReference type="CDD" id="cd22752">
    <property type="entry name" value="OTU_OTUD5-like"/>
    <property type="match status" value="1"/>
</dbReference>
<dbReference type="InterPro" id="IPR003323">
    <property type="entry name" value="OTU_dom"/>
</dbReference>
<dbReference type="EMBL" id="QKKF02015211">
    <property type="protein sequence ID" value="RZF42406.1"/>
    <property type="molecule type" value="Genomic_DNA"/>
</dbReference>
<dbReference type="FunCoup" id="A0A482X9K0">
    <property type="interactions" value="14"/>
</dbReference>
<feature type="compositionally biased region" description="Low complexity" evidence="8">
    <location>
        <begin position="110"/>
        <end position="121"/>
    </location>
</feature>
<evidence type="ECO:0000256" key="3">
    <source>
        <dbReference type="ARBA" id="ARBA00012759"/>
    </source>
</evidence>
<keyword evidence="6" id="KW-0378">Hydrolase</keyword>
<dbReference type="GO" id="GO:0004843">
    <property type="term" value="F:cysteine-type deubiquitinase activity"/>
    <property type="evidence" value="ECO:0007669"/>
    <property type="project" value="UniProtKB-EC"/>
</dbReference>
<feature type="region of interest" description="Disordered" evidence="8">
    <location>
        <begin position="1"/>
        <end position="142"/>
    </location>
</feature>
<feature type="domain" description="OTU" evidence="9">
    <location>
        <begin position="169"/>
        <end position="291"/>
    </location>
</feature>
<dbReference type="Gene3D" id="3.90.70.80">
    <property type="match status" value="1"/>
</dbReference>
<evidence type="ECO:0000256" key="7">
    <source>
        <dbReference type="ARBA" id="ARBA00033460"/>
    </source>
</evidence>
<accession>A0A482X9K0</accession>
<feature type="compositionally biased region" description="Basic residues" evidence="8">
    <location>
        <begin position="1"/>
        <end position="10"/>
    </location>
</feature>